<protein>
    <submittedName>
        <fullName evidence="1">Uncharacterized protein</fullName>
    </submittedName>
</protein>
<proteinExistence type="predicted"/>
<reference evidence="1" key="1">
    <citation type="submission" date="2018-11" db="EMBL/GenBank/DDBJ databases">
        <authorList>
            <consortium name="Pathogen Informatics"/>
        </authorList>
    </citation>
    <scope>NUCLEOTIDE SEQUENCE</scope>
</reference>
<dbReference type="EMBL" id="CAAALY010251149">
    <property type="protein sequence ID" value="VEL35985.1"/>
    <property type="molecule type" value="Genomic_DNA"/>
</dbReference>
<organism evidence="1 2">
    <name type="scientific">Protopolystoma xenopodis</name>
    <dbReference type="NCBI Taxonomy" id="117903"/>
    <lineage>
        <taxon>Eukaryota</taxon>
        <taxon>Metazoa</taxon>
        <taxon>Spiralia</taxon>
        <taxon>Lophotrochozoa</taxon>
        <taxon>Platyhelminthes</taxon>
        <taxon>Monogenea</taxon>
        <taxon>Polyopisthocotylea</taxon>
        <taxon>Polystomatidea</taxon>
        <taxon>Polystomatidae</taxon>
        <taxon>Protopolystoma</taxon>
    </lineage>
</organism>
<comment type="caution">
    <text evidence="1">The sequence shown here is derived from an EMBL/GenBank/DDBJ whole genome shotgun (WGS) entry which is preliminary data.</text>
</comment>
<evidence type="ECO:0000313" key="1">
    <source>
        <dbReference type="EMBL" id="VEL35985.1"/>
    </source>
</evidence>
<evidence type="ECO:0000313" key="2">
    <source>
        <dbReference type="Proteomes" id="UP000784294"/>
    </source>
</evidence>
<sequence length="112" mass="12449">MATVPVREKETFANGYQRLQTKAEDDQPRDSTVEGVGRAGVGEEVLYRPVSGQREETCRLVGVTRVGTGSEAVRRHVLQSETGSSCRRLSGLEFTTFLPGNWSLWTQFSSRL</sequence>
<accession>A0A448XGN2</accession>
<name>A0A448XGN2_9PLAT</name>
<dbReference type="AlphaFoldDB" id="A0A448XGN2"/>
<keyword evidence="2" id="KW-1185">Reference proteome</keyword>
<dbReference type="Proteomes" id="UP000784294">
    <property type="component" value="Unassembled WGS sequence"/>
</dbReference>
<gene>
    <name evidence="1" type="ORF">PXEA_LOCUS29425</name>
</gene>